<protein>
    <recommendedName>
        <fullName evidence="4">Lipoprotein</fullName>
    </recommendedName>
</protein>
<dbReference type="STRING" id="288768.SAMEA3906486_02688"/>
<dbReference type="AlphaFoldDB" id="A0A157SH19"/>
<reference evidence="2 3" key="1">
    <citation type="submission" date="2016-04" db="EMBL/GenBank/DDBJ databases">
        <authorList>
            <consortium name="Pathogen Informatics"/>
        </authorList>
    </citation>
    <scope>NUCLEOTIDE SEQUENCE [LARGE SCALE GENOMIC DNA]</scope>
    <source>
        <strain evidence="2 3">H050680373</strain>
    </source>
</reference>
<evidence type="ECO:0000256" key="1">
    <source>
        <dbReference type="SAM" id="SignalP"/>
    </source>
</evidence>
<name>A0A157SH19_9BORD</name>
<dbReference type="OrthoDB" id="9848868at2"/>
<organism evidence="2 3">
    <name type="scientific">Bordetella ansorpii</name>
    <dbReference type="NCBI Taxonomy" id="288768"/>
    <lineage>
        <taxon>Bacteria</taxon>
        <taxon>Pseudomonadati</taxon>
        <taxon>Pseudomonadota</taxon>
        <taxon>Betaproteobacteria</taxon>
        <taxon>Burkholderiales</taxon>
        <taxon>Alcaligenaceae</taxon>
        <taxon>Bordetella</taxon>
    </lineage>
</organism>
<evidence type="ECO:0000313" key="2">
    <source>
        <dbReference type="EMBL" id="SAI69752.1"/>
    </source>
</evidence>
<evidence type="ECO:0000313" key="3">
    <source>
        <dbReference type="Proteomes" id="UP000076848"/>
    </source>
</evidence>
<keyword evidence="3" id="KW-1185">Reference proteome</keyword>
<dbReference type="RefSeq" id="WP_066127753.1">
    <property type="nucleotide sequence ID" value="NZ_FKIF01000006.1"/>
</dbReference>
<keyword evidence="1" id="KW-0732">Signal</keyword>
<feature type="chain" id="PRO_5007616240" description="Lipoprotein" evidence="1">
    <location>
        <begin position="24"/>
        <end position="123"/>
    </location>
</feature>
<sequence>MSPASHLRLALALACLPCVAAHAAAPPGLAIDPDNKECLERGVMAEMGMTARQSGRTQQEWEDYVAKNTTKIPPPFAENLIEISRAAYASSPVFDSPDSRQSAIDQFIVKTYNECLARSPRAR</sequence>
<evidence type="ECO:0008006" key="4">
    <source>
        <dbReference type="Google" id="ProtNLM"/>
    </source>
</evidence>
<gene>
    <name evidence="2" type="ORF">SAMEA3906486_02688</name>
</gene>
<dbReference type="EMBL" id="FKIF01000006">
    <property type="protein sequence ID" value="SAI69752.1"/>
    <property type="molecule type" value="Genomic_DNA"/>
</dbReference>
<accession>A0A157SH19</accession>
<feature type="signal peptide" evidence="1">
    <location>
        <begin position="1"/>
        <end position="23"/>
    </location>
</feature>
<dbReference type="Proteomes" id="UP000076848">
    <property type="component" value="Unassembled WGS sequence"/>
</dbReference>
<proteinExistence type="predicted"/>